<proteinExistence type="predicted"/>
<dbReference type="Proteomes" id="UP000490535">
    <property type="component" value="Unassembled WGS sequence"/>
</dbReference>
<comment type="caution">
    <text evidence="1">The sequence shown here is derived from an EMBL/GenBank/DDBJ whole genome shotgun (WGS) entry which is preliminary data.</text>
</comment>
<sequence>MIANIDNYALFAGVPELCELHGNNQQVSALKIGISLSVLNNVEIALTALQGVLKFESFDQSPKITFNLSALPSAIAELEITLEDGSLLMVDHVELIATSNGEHSCLVLAFVDSYTNTSRWEILLSRIN</sequence>
<dbReference type="AlphaFoldDB" id="A0A833PI33"/>
<organism evidence="1 2">
    <name type="scientific">Acinetobacter bereziniae</name>
    <name type="common">Acinetobacter genomosp. 10</name>
    <dbReference type="NCBI Taxonomy" id="106648"/>
    <lineage>
        <taxon>Bacteria</taxon>
        <taxon>Pseudomonadati</taxon>
        <taxon>Pseudomonadota</taxon>
        <taxon>Gammaproteobacteria</taxon>
        <taxon>Moraxellales</taxon>
        <taxon>Moraxellaceae</taxon>
        <taxon>Acinetobacter</taxon>
    </lineage>
</organism>
<reference evidence="2" key="1">
    <citation type="journal article" date="2020" name="MBio">
        <title>Horizontal gene transfer to a defensive symbiont with a reduced genome amongst a multipartite beetle microbiome.</title>
        <authorList>
            <person name="Waterworth S.C."/>
            <person name="Florez L.V."/>
            <person name="Rees E.R."/>
            <person name="Hertweck C."/>
            <person name="Kaltenpoth M."/>
            <person name="Kwan J.C."/>
        </authorList>
    </citation>
    <scope>NUCLEOTIDE SEQUENCE [LARGE SCALE GENOMIC DNA]</scope>
</reference>
<dbReference type="EMBL" id="WNDP01000003">
    <property type="protein sequence ID" value="KAF1028131.1"/>
    <property type="molecule type" value="Genomic_DNA"/>
</dbReference>
<evidence type="ECO:0000313" key="2">
    <source>
        <dbReference type="Proteomes" id="UP000490535"/>
    </source>
</evidence>
<evidence type="ECO:0000313" key="1">
    <source>
        <dbReference type="EMBL" id="KAF1028131.1"/>
    </source>
</evidence>
<protein>
    <submittedName>
        <fullName evidence="1">Uncharacterized protein</fullName>
    </submittedName>
</protein>
<accession>A0A833PI33</accession>
<name>A0A833PI33_ACIBZ</name>
<gene>
    <name evidence="1" type="ORF">GAK29_00227</name>
</gene>